<evidence type="ECO:0000313" key="2">
    <source>
        <dbReference type="Proteomes" id="UP000799428"/>
    </source>
</evidence>
<proteinExistence type="predicted"/>
<keyword evidence="2" id="KW-1185">Reference proteome</keyword>
<dbReference type="Proteomes" id="UP000799428">
    <property type="component" value="Unassembled WGS sequence"/>
</dbReference>
<dbReference type="InterPro" id="IPR009291">
    <property type="entry name" value="Vps62"/>
</dbReference>
<dbReference type="OrthoDB" id="188042at2759"/>
<evidence type="ECO:0008006" key="3">
    <source>
        <dbReference type="Google" id="ProtNLM"/>
    </source>
</evidence>
<protein>
    <recommendedName>
        <fullName evidence="3">Vacuolar protein sorting-associated protein 62</fullName>
    </recommendedName>
</protein>
<reference evidence="1" key="1">
    <citation type="journal article" date="2020" name="Stud. Mycol.">
        <title>101 Dothideomycetes genomes: a test case for predicting lifestyles and emergence of pathogens.</title>
        <authorList>
            <person name="Haridas S."/>
            <person name="Albert R."/>
            <person name="Binder M."/>
            <person name="Bloem J."/>
            <person name="Labutti K."/>
            <person name="Salamov A."/>
            <person name="Andreopoulos B."/>
            <person name="Baker S."/>
            <person name="Barry K."/>
            <person name="Bills G."/>
            <person name="Bluhm B."/>
            <person name="Cannon C."/>
            <person name="Castanera R."/>
            <person name="Culley D."/>
            <person name="Daum C."/>
            <person name="Ezra D."/>
            <person name="Gonzalez J."/>
            <person name="Henrissat B."/>
            <person name="Kuo A."/>
            <person name="Liang C."/>
            <person name="Lipzen A."/>
            <person name="Lutzoni F."/>
            <person name="Magnuson J."/>
            <person name="Mondo S."/>
            <person name="Nolan M."/>
            <person name="Ohm R."/>
            <person name="Pangilinan J."/>
            <person name="Park H.-J."/>
            <person name="Ramirez L."/>
            <person name="Alfaro M."/>
            <person name="Sun H."/>
            <person name="Tritt A."/>
            <person name="Yoshinaga Y."/>
            <person name="Zwiers L.-H."/>
            <person name="Turgeon B."/>
            <person name="Goodwin S."/>
            <person name="Spatafora J."/>
            <person name="Crous P."/>
            <person name="Grigoriev I."/>
        </authorList>
    </citation>
    <scope>NUCLEOTIDE SEQUENCE</scope>
    <source>
        <strain evidence="1">CBS 279.74</strain>
    </source>
</reference>
<organism evidence="1 2">
    <name type="scientific">Pleomassaria siparia CBS 279.74</name>
    <dbReference type="NCBI Taxonomy" id="1314801"/>
    <lineage>
        <taxon>Eukaryota</taxon>
        <taxon>Fungi</taxon>
        <taxon>Dikarya</taxon>
        <taxon>Ascomycota</taxon>
        <taxon>Pezizomycotina</taxon>
        <taxon>Dothideomycetes</taxon>
        <taxon>Pleosporomycetidae</taxon>
        <taxon>Pleosporales</taxon>
        <taxon>Pleomassariaceae</taxon>
        <taxon>Pleomassaria</taxon>
    </lineage>
</organism>
<gene>
    <name evidence="1" type="ORF">K504DRAFT_489547</name>
</gene>
<dbReference type="PANTHER" id="PTHR48174:SF5">
    <property type="entry name" value="VACUOLAR PROTEIN SORTING-ASSOCIATED PROTEIN 62"/>
    <property type="match status" value="1"/>
</dbReference>
<name>A0A6G1KFY4_9PLEO</name>
<evidence type="ECO:0000313" key="1">
    <source>
        <dbReference type="EMBL" id="KAF2711734.1"/>
    </source>
</evidence>
<sequence>MPYRIRKCLSMADTAKPRAQAPSILTAVPQYVLDHAPLLYLSSKDPYRPSSLSTHLAHTTPKTGFIDEPIPSPPLTLHNLDQLNNTSSQGADVYLTSVDDVTTNPKWLEGVVVDEGGGIGDEGEGKTGVTIVVEKGMGKEGKVVDVFYFYFFSFNWGGVVLGNQLGDHVGDWEHNMIRFINGVPKYVWYSQHANGEAFTFEALKKDQTGKRPLVFVANGSHALYPTPGTHDHTLPNLNLPFPLLLVDETDTGPLYDPLLSTLSYTYIVPQPTPTIKHTFPVVVETSSSASVWASSSPFNPYNADDPVAFLEYRGRWGDAEYPAGDKRQKDLAGNKKYVGGPTGPWDKGLDRRQVWPENSFSKGQRIRKSLDVGGGWGALKAWRCFANKGSNVVRVNVSGEEIE</sequence>
<accession>A0A6G1KFY4</accession>
<dbReference type="EMBL" id="MU005767">
    <property type="protein sequence ID" value="KAF2711734.1"/>
    <property type="molecule type" value="Genomic_DNA"/>
</dbReference>
<dbReference type="PANTHER" id="PTHR48174">
    <property type="entry name" value="DUF946 FAMILY PROTEIN"/>
    <property type="match status" value="1"/>
</dbReference>
<dbReference type="AlphaFoldDB" id="A0A6G1KFY4"/>
<dbReference type="Pfam" id="PF06101">
    <property type="entry name" value="Vps62"/>
    <property type="match status" value="1"/>
</dbReference>